<feature type="signal peptide" evidence="1">
    <location>
        <begin position="1"/>
        <end position="18"/>
    </location>
</feature>
<evidence type="ECO:0000256" key="1">
    <source>
        <dbReference type="SAM" id="SignalP"/>
    </source>
</evidence>
<evidence type="ECO:0000313" key="2">
    <source>
        <dbReference type="EMBL" id="CBX96293.1"/>
    </source>
</evidence>
<dbReference type="VEuPathDB" id="FungiDB:LEMA_P112120.1"/>
<dbReference type="InParanoid" id="E4ZY48"/>
<evidence type="ECO:0000313" key="3">
    <source>
        <dbReference type="Proteomes" id="UP000002668"/>
    </source>
</evidence>
<keyword evidence="1" id="KW-0732">Signal</keyword>
<dbReference type="AlphaFoldDB" id="E4ZY48"/>
<dbReference type="Proteomes" id="UP000002668">
    <property type="component" value="Genome"/>
</dbReference>
<reference evidence="3" key="1">
    <citation type="journal article" date="2011" name="Nat. Commun.">
        <title>Effector diversification within compartments of the Leptosphaeria maculans genome affected by Repeat-Induced Point mutations.</title>
        <authorList>
            <person name="Rouxel T."/>
            <person name="Grandaubert J."/>
            <person name="Hane J.K."/>
            <person name="Hoede C."/>
            <person name="van de Wouw A.P."/>
            <person name="Couloux A."/>
            <person name="Dominguez V."/>
            <person name="Anthouard V."/>
            <person name="Bally P."/>
            <person name="Bourras S."/>
            <person name="Cozijnsen A.J."/>
            <person name="Ciuffetti L.M."/>
            <person name="Degrave A."/>
            <person name="Dilmaghani A."/>
            <person name="Duret L."/>
            <person name="Fudal I."/>
            <person name="Goodwin S.B."/>
            <person name="Gout L."/>
            <person name="Glaser N."/>
            <person name="Linglin J."/>
            <person name="Kema G.H.J."/>
            <person name="Lapalu N."/>
            <person name="Lawrence C.B."/>
            <person name="May K."/>
            <person name="Meyer M."/>
            <person name="Ollivier B."/>
            <person name="Poulain J."/>
            <person name="Schoch C.L."/>
            <person name="Simon A."/>
            <person name="Spatafora J.W."/>
            <person name="Stachowiak A."/>
            <person name="Turgeon B.G."/>
            <person name="Tyler B.M."/>
            <person name="Vincent D."/>
            <person name="Weissenbach J."/>
            <person name="Amselem J."/>
            <person name="Quesneville H."/>
            <person name="Oliver R.P."/>
            <person name="Wincker P."/>
            <person name="Balesdent M.-H."/>
            <person name="Howlett B.J."/>
        </authorList>
    </citation>
    <scope>NUCLEOTIDE SEQUENCE [LARGE SCALE GENOMIC DNA]</scope>
    <source>
        <strain evidence="3">JN3 / isolate v23.1.3 / race Av1-4-5-6-7-8</strain>
    </source>
</reference>
<organism evidence="3">
    <name type="scientific">Leptosphaeria maculans (strain JN3 / isolate v23.1.3 / race Av1-4-5-6-7-8)</name>
    <name type="common">Blackleg fungus</name>
    <name type="synonym">Phoma lingam</name>
    <dbReference type="NCBI Taxonomy" id="985895"/>
    <lineage>
        <taxon>Eukaryota</taxon>
        <taxon>Fungi</taxon>
        <taxon>Dikarya</taxon>
        <taxon>Ascomycota</taxon>
        <taxon>Pezizomycotina</taxon>
        <taxon>Dothideomycetes</taxon>
        <taxon>Pleosporomycetidae</taxon>
        <taxon>Pleosporales</taxon>
        <taxon>Pleosporineae</taxon>
        <taxon>Leptosphaeriaceae</taxon>
        <taxon>Plenodomus</taxon>
        <taxon>Plenodomus lingam/Leptosphaeria maculans species complex</taxon>
    </lineage>
</organism>
<gene>
    <name evidence="2" type="ORF">LEMA_P112120.1</name>
</gene>
<sequence length="269" mass="29547">MIASLVLQLAIAQPPLLSFTDSCSQLLTIPAFEVHLWAPPSPNPTATAPSTTTTSPAAKVCLIGLWWQSLIASHIMFCRMSRLGVAPILGAPYTLDARFTRSIWPRHEGSWNGHTILIAKFCSWLMIRHRRHNLTHTSDHPGQVPPGVTSVSRTEVSQPGAVTQYCRDKGLMLWCPRSGGKTESAPPRGAAWSTSLKLHKIRPTQIVPSFHQVFGVTDLSRRRFQILTTCLIPSKLRDPAGTQSDTVTAVDAAGEDAERHTRLLDEHAV</sequence>
<dbReference type="EMBL" id="FP929128">
    <property type="protein sequence ID" value="CBX96293.1"/>
    <property type="molecule type" value="Genomic_DNA"/>
</dbReference>
<name>E4ZY48_LEPMJ</name>
<feature type="chain" id="PRO_5003193211" evidence="1">
    <location>
        <begin position="19"/>
        <end position="269"/>
    </location>
</feature>
<dbReference type="HOGENOM" id="CLU_1034659_0_0_1"/>
<proteinExistence type="predicted"/>
<keyword evidence="3" id="KW-1185">Reference proteome</keyword>
<accession>E4ZY48</accession>
<protein>
    <submittedName>
        <fullName evidence="2">Predicted protein</fullName>
    </submittedName>
</protein>